<dbReference type="Proteomes" id="UP001458880">
    <property type="component" value="Unassembled WGS sequence"/>
</dbReference>
<proteinExistence type="predicted"/>
<dbReference type="AlphaFoldDB" id="A0AAW1K1J7"/>
<reference evidence="2 3" key="1">
    <citation type="journal article" date="2024" name="BMC Genomics">
        <title>De novo assembly and annotation of Popillia japonica's genome with initial clues to its potential as an invasive pest.</title>
        <authorList>
            <person name="Cucini C."/>
            <person name="Boschi S."/>
            <person name="Funari R."/>
            <person name="Cardaioli E."/>
            <person name="Iannotti N."/>
            <person name="Marturano G."/>
            <person name="Paoli F."/>
            <person name="Bruttini M."/>
            <person name="Carapelli A."/>
            <person name="Frati F."/>
            <person name="Nardi F."/>
        </authorList>
    </citation>
    <scope>NUCLEOTIDE SEQUENCE [LARGE SCALE GENOMIC DNA]</scope>
    <source>
        <strain evidence="2">DMR45628</strain>
    </source>
</reference>
<comment type="caution">
    <text evidence="2">The sequence shown here is derived from an EMBL/GenBank/DDBJ whole genome shotgun (WGS) entry which is preliminary data.</text>
</comment>
<sequence>MKRFAFFVLLAIFTTAAKPPRKHRSYLEFDNPYGTDCDEVVCESTPFELTYCIEYDTHDVVEVHGICMAAKAICWSNKKAPAKIVPMKVCDKGVPAD</sequence>
<dbReference type="EMBL" id="JASPKY010000287">
    <property type="protein sequence ID" value="KAK9710868.1"/>
    <property type="molecule type" value="Genomic_DNA"/>
</dbReference>
<organism evidence="2 3">
    <name type="scientific">Popillia japonica</name>
    <name type="common">Japanese beetle</name>
    <dbReference type="NCBI Taxonomy" id="7064"/>
    <lineage>
        <taxon>Eukaryota</taxon>
        <taxon>Metazoa</taxon>
        <taxon>Ecdysozoa</taxon>
        <taxon>Arthropoda</taxon>
        <taxon>Hexapoda</taxon>
        <taxon>Insecta</taxon>
        <taxon>Pterygota</taxon>
        <taxon>Neoptera</taxon>
        <taxon>Endopterygota</taxon>
        <taxon>Coleoptera</taxon>
        <taxon>Polyphaga</taxon>
        <taxon>Scarabaeiformia</taxon>
        <taxon>Scarabaeidae</taxon>
        <taxon>Rutelinae</taxon>
        <taxon>Popillia</taxon>
    </lineage>
</organism>
<evidence type="ECO:0000313" key="2">
    <source>
        <dbReference type="EMBL" id="KAK9710868.1"/>
    </source>
</evidence>
<keyword evidence="1" id="KW-0732">Signal</keyword>
<gene>
    <name evidence="2" type="ORF">QE152_g25780</name>
</gene>
<evidence type="ECO:0000313" key="3">
    <source>
        <dbReference type="Proteomes" id="UP001458880"/>
    </source>
</evidence>
<keyword evidence="3" id="KW-1185">Reference proteome</keyword>
<feature type="chain" id="PRO_5043598211" evidence="1">
    <location>
        <begin position="18"/>
        <end position="97"/>
    </location>
</feature>
<accession>A0AAW1K1J7</accession>
<feature type="signal peptide" evidence="1">
    <location>
        <begin position="1"/>
        <end position="17"/>
    </location>
</feature>
<evidence type="ECO:0000256" key="1">
    <source>
        <dbReference type="SAM" id="SignalP"/>
    </source>
</evidence>
<protein>
    <submittedName>
        <fullName evidence="2">Uncharacterized protein</fullName>
    </submittedName>
</protein>
<name>A0AAW1K1J7_POPJA</name>